<dbReference type="InterPro" id="IPR050361">
    <property type="entry name" value="MPP/UQCRC_Complex"/>
</dbReference>
<reference evidence="2 3" key="1">
    <citation type="submission" date="2010-12" db="EMBL/GenBank/DDBJ databases">
        <title>Complete sequence of Ethanoligenens harbinense YUAN-3.</title>
        <authorList>
            <person name="Lucas S."/>
            <person name="Copeland A."/>
            <person name="Lapidus A."/>
            <person name="Cheng J.-F."/>
            <person name="Bruce D."/>
            <person name="Goodwin L."/>
            <person name="Pitluck S."/>
            <person name="Chertkov O."/>
            <person name="Misra M."/>
            <person name="Detter J.C."/>
            <person name="Han C."/>
            <person name="Tapia R."/>
            <person name="Land M."/>
            <person name="Hauser L."/>
            <person name="Jeffries C."/>
            <person name="Kyrpides N."/>
            <person name="Ivanova N."/>
            <person name="Mikhailova N."/>
            <person name="Wang A."/>
            <person name="Mouttaki H."/>
            <person name="He Z."/>
            <person name="Zhou J."/>
            <person name="Hemme C.L."/>
            <person name="Woyke T."/>
        </authorList>
    </citation>
    <scope>NUCLEOTIDE SEQUENCE [LARGE SCALE GENOMIC DNA]</scope>
    <source>
        <strain evidence="3">DSM 18485 / JCM 12961 / CGMCC 1.5033 / YUAN-3</strain>
    </source>
</reference>
<dbReference type="SUPFAM" id="SSF63411">
    <property type="entry name" value="LuxS/MPP-like metallohydrolase"/>
    <property type="match status" value="2"/>
</dbReference>
<dbReference type="PANTHER" id="PTHR11851:SF186">
    <property type="entry name" value="INACTIVE METALLOPROTEASE YMFF-RELATED"/>
    <property type="match status" value="1"/>
</dbReference>
<evidence type="ECO:0000313" key="2">
    <source>
        <dbReference type="EMBL" id="ADU27187.1"/>
    </source>
</evidence>
<evidence type="ECO:0000313" key="3">
    <source>
        <dbReference type="Proteomes" id="UP000001551"/>
    </source>
</evidence>
<keyword evidence="3" id="KW-1185">Reference proteome</keyword>
<dbReference type="HOGENOM" id="CLU_052943_0_0_9"/>
<dbReference type="AlphaFoldDB" id="E6U8V2"/>
<dbReference type="NCBIfam" id="NF047422">
    <property type="entry name" value="YfmF_fam"/>
    <property type="match status" value="1"/>
</dbReference>
<accession>E6U8V2</accession>
<proteinExistence type="predicted"/>
<organism evidence="2 3">
    <name type="scientific">Ethanoligenens harbinense (strain DSM 18485 / JCM 12961 / CGMCC 1.5033 / YUAN-3)</name>
    <dbReference type="NCBI Taxonomy" id="663278"/>
    <lineage>
        <taxon>Bacteria</taxon>
        <taxon>Bacillati</taxon>
        <taxon>Bacillota</taxon>
        <taxon>Clostridia</taxon>
        <taxon>Eubacteriales</taxon>
        <taxon>Oscillospiraceae</taxon>
        <taxon>Ethanoligenens</taxon>
    </lineage>
</organism>
<gene>
    <name evidence="2" type="ordered locus">Ethha_1652</name>
</gene>
<name>E6U8V2_ETHHY</name>
<dbReference type="GO" id="GO:0046872">
    <property type="term" value="F:metal ion binding"/>
    <property type="evidence" value="ECO:0007669"/>
    <property type="project" value="InterPro"/>
</dbReference>
<dbReference type="STRING" id="663278.Ethha_1652"/>
<dbReference type="EMBL" id="CP002400">
    <property type="protein sequence ID" value="ADU27187.1"/>
    <property type="molecule type" value="Genomic_DNA"/>
</dbReference>
<dbReference type="RefSeq" id="WP_013485542.1">
    <property type="nucleotide sequence ID" value="NC_014828.1"/>
</dbReference>
<protein>
    <submittedName>
        <fullName evidence="2">Peptidase M16 domain protein</fullName>
    </submittedName>
</protein>
<dbReference type="Pfam" id="PF05193">
    <property type="entry name" value="Peptidase_M16_C"/>
    <property type="match status" value="1"/>
</dbReference>
<dbReference type="InterPro" id="IPR011249">
    <property type="entry name" value="Metalloenz_LuxS/M16"/>
</dbReference>
<sequence length="429" mass="47780">MSTEKVHRKPLKEGVYFTSVHEDKFKYNHISLSFILPLRVETASLHALLPMVLRRGCRDHPDMTALNERLAELYGAQMDWDISKRGEMQIVTLYIEVLGDRYALGQEALLREGAALLRSVVFDPVFENAAFRATDVEIEKHNLIDIIRSKLNDKRAYAGYRLREEMCRGEAFGVNEYGSVEAVEAITPEALVCAWRSMLTRARAEVVFVGAGNAEGVCERFTEAFRKVLRDQPLVCETRVLRMPHGPVHETVERLPVTQAKLGLGFRAGVALPDADTDAAQLACTVLGGSPHALLFLNVREKLSLCYYCYARYERHKGLVFVESGVEEQNAEKARVEILKQLDALKAGAFSDDDLRFAVLSLQNSYKEVNDSLEGVAMWYLAQALAGRVRTPEQVAAAIAALSKEDVVRAASGIALDTVYLLAGEKEAE</sequence>
<feature type="domain" description="Peptidase M16 C-terminal" evidence="1">
    <location>
        <begin position="186"/>
        <end position="358"/>
    </location>
</feature>
<dbReference type="Proteomes" id="UP000001551">
    <property type="component" value="Chromosome"/>
</dbReference>
<dbReference type="PANTHER" id="PTHR11851">
    <property type="entry name" value="METALLOPROTEASE"/>
    <property type="match status" value="1"/>
</dbReference>
<dbReference type="Gene3D" id="3.30.830.10">
    <property type="entry name" value="Metalloenzyme, LuxS/M16 peptidase-like"/>
    <property type="match status" value="2"/>
</dbReference>
<dbReference type="KEGG" id="eha:Ethha_1652"/>
<dbReference type="eggNOG" id="COG0612">
    <property type="taxonomic scope" value="Bacteria"/>
</dbReference>
<dbReference type="InterPro" id="IPR007863">
    <property type="entry name" value="Peptidase_M16_C"/>
</dbReference>
<evidence type="ECO:0000259" key="1">
    <source>
        <dbReference type="Pfam" id="PF05193"/>
    </source>
</evidence>